<protein>
    <submittedName>
        <fullName evidence="4">Ribosomal RNA small subunit methyltransferase C</fullName>
        <ecNumber evidence="4">2.1.1.172</ecNumber>
    </submittedName>
</protein>
<dbReference type="Pfam" id="PF05175">
    <property type="entry name" value="MTS"/>
    <property type="match status" value="1"/>
</dbReference>
<organism evidence="4 5">
    <name type="scientific">Brevibacillus laterosporus LMG 15441</name>
    <dbReference type="NCBI Taxonomy" id="1042163"/>
    <lineage>
        <taxon>Bacteria</taxon>
        <taxon>Bacillati</taxon>
        <taxon>Bacillota</taxon>
        <taxon>Bacilli</taxon>
        <taxon>Bacillales</taxon>
        <taxon>Paenibacillaceae</taxon>
        <taxon>Brevibacillus</taxon>
    </lineage>
</organism>
<gene>
    <name evidence="4" type="ORF">BRLA_c001680</name>
</gene>
<dbReference type="InterPro" id="IPR007848">
    <property type="entry name" value="Small_mtfrase_dom"/>
</dbReference>
<name>A0A075R056_BRELA</name>
<dbReference type="EMBL" id="CP007806">
    <property type="protein sequence ID" value="AIG24578.1"/>
    <property type="molecule type" value="Genomic_DNA"/>
</dbReference>
<keyword evidence="5" id="KW-1185">Reference proteome</keyword>
<evidence type="ECO:0000313" key="5">
    <source>
        <dbReference type="Proteomes" id="UP000005850"/>
    </source>
</evidence>
<evidence type="ECO:0000256" key="2">
    <source>
        <dbReference type="ARBA" id="ARBA00022679"/>
    </source>
</evidence>
<dbReference type="InterPro" id="IPR046977">
    <property type="entry name" value="RsmC/RlmG"/>
</dbReference>
<keyword evidence="1 4" id="KW-0489">Methyltransferase</keyword>
<sequence>MSDHYYTNRPQSAHEEVEFDFELRGKTYHFTTDSGVFSRERIDFGSVLLIETMQFSERARVLDVGCGYGPIGFAAASIANKGLVTMIDINERAVALAKRNAERNGVSNVEIMASDLYEQVEGREFDVILTNPPIRAGKETVHHIFTEGYKLLAPDGEMWVVIQKKQGAPSAIKKLEEYFREVETVEKSKGYFIIRAKK</sequence>
<dbReference type="STRING" id="1042163.BRLA_c001680"/>
<dbReference type="EC" id="2.1.1.172" evidence="4"/>
<dbReference type="CDD" id="cd02440">
    <property type="entry name" value="AdoMet_MTases"/>
    <property type="match status" value="1"/>
</dbReference>
<dbReference type="AlphaFoldDB" id="A0A075R056"/>
<dbReference type="SUPFAM" id="SSF53335">
    <property type="entry name" value="S-adenosyl-L-methionine-dependent methyltransferases"/>
    <property type="match status" value="1"/>
</dbReference>
<evidence type="ECO:0000259" key="3">
    <source>
        <dbReference type="Pfam" id="PF05175"/>
    </source>
</evidence>
<dbReference type="InterPro" id="IPR029063">
    <property type="entry name" value="SAM-dependent_MTases_sf"/>
</dbReference>
<feature type="domain" description="Methyltransferase small" evidence="3">
    <location>
        <begin position="28"/>
        <end position="194"/>
    </location>
</feature>
<dbReference type="Proteomes" id="UP000005850">
    <property type="component" value="Chromosome"/>
</dbReference>
<keyword evidence="2 4" id="KW-0808">Transferase</keyword>
<evidence type="ECO:0000313" key="4">
    <source>
        <dbReference type="EMBL" id="AIG24578.1"/>
    </source>
</evidence>
<dbReference type="PANTHER" id="PTHR47816">
    <property type="entry name" value="RIBOSOMAL RNA SMALL SUBUNIT METHYLTRANSFERASE C"/>
    <property type="match status" value="1"/>
</dbReference>
<evidence type="ECO:0000256" key="1">
    <source>
        <dbReference type="ARBA" id="ARBA00022603"/>
    </source>
</evidence>
<dbReference type="RefSeq" id="WP_003333807.1">
    <property type="nucleotide sequence ID" value="NZ_CP007806.1"/>
</dbReference>
<reference evidence="4 5" key="1">
    <citation type="journal article" date="2011" name="J. Bacteriol.">
        <title>Genome sequence of Brevibacillus laterosporus LMG 15441, a pathogen of invertebrates.</title>
        <authorList>
            <person name="Djukic M."/>
            <person name="Poehlein A."/>
            <person name="Thurmer A."/>
            <person name="Daniel R."/>
        </authorList>
    </citation>
    <scope>NUCLEOTIDE SEQUENCE [LARGE SCALE GENOMIC DNA]</scope>
    <source>
        <strain evidence="4 5">LMG 15441</strain>
    </source>
</reference>
<dbReference type="KEGG" id="blr:BRLA_c001680"/>
<accession>A0A075R056</accession>
<dbReference type="PANTHER" id="PTHR47816:SF4">
    <property type="entry name" value="RIBOSOMAL RNA SMALL SUBUNIT METHYLTRANSFERASE C"/>
    <property type="match status" value="1"/>
</dbReference>
<dbReference type="HOGENOM" id="CLU_018398_7_2_9"/>
<dbReference type="eggNOG" id="COG2813">
    <property type="taxonomic scope" value="Bacteria"/>
</dbReference>
<dbReference type="Gene3D" id="3.40.50.150">
    <property type="entry name" value="Vaccinia Virus protein VP39"/>
    <property type="match status" value="1"/>
</dbReference>
<proteinExistence type="predicted"/>
<dbReference type="GO" id="GO:0052914">
    <property type="term" value="F:16S rRNA (guanine(1207)-N(2))-methyltransferase activity"/>
    <property type="evidence" value="ECO:0007669"/>
    <property type="project" value="UniProtKB-EC"/>
</dbReference>